<dbReference type="Proteomes" id="UP000664654">
    <property type="component" value="Unassembled WGS sequence"/>
</dbReference>
<feature type="transmembrane region" description="Helical" evidence="1">
    <location>
        <begin position="361"/>
        <end position="384"/>
    </location>
</feature>
<organism evidence="2 3">
    <name type="scientific">Bowmanella dokdonensis</name>
    <dbReference type="NCBI Taxonomy" id="751969"/>
    <lineage>
        <taxon>Bacteria</taxon>
        <taxon>Pseudomonadati</taxon>
        <taxon>Pseudomonadota</taxon>
        <taxon>Gammaproteobacteria</taxon>
        <taxon>Alteromonadales</taxon>
        <taxon>Alteromonadaceae</taxon>
        <taxon>Bowmanella</taxon>
    </lineage>
</organism>
<feature type="transmembrane region" description="Helical" evidence="1">
    <location>
        <begin position="20"/>
        <end position="45"/>
    </location>
</feature>
<feature type="transmembrane region" description="Helical" evidence="1">
    <location>
        <begin position="298"/>
        <end position="321"/>
    </location>
</feature>
<name>A0A939DKB8_9ALTE</name>
<dbReference type="RefSeq" id="WP_206572433.1">
    <property type="nucleotide sequence ID" value="NZ_JAFKCV010000002.1"/>
</dbReference>
<protein>
    <submittedName>
        <fullName evidence="2">NnrS family protein</fullName>
    </submittedName>
</protein>
<dbReference type="InterPro" id="IPR010266">
    <property type="entry name" value="NnrS"/>
</dbReference>
<dbReference type="EMBL" id="JAFKCV010000002">
    <property type="protein sequence ID" value="MBN7824313.1"/>
    <property type="molecule type" value="Genomic_DNA"/>
</dbReference>
<feature type="transmembrane region" description="Helical" evidence="1">
    <location>
        <begin position="212"/>
        <end position="230"/>
    </location>
</feature>
<accession>A0A939DKB8</accession>
<feature type="transmembrane region" description="Helical" evidence="1">
    <location>
        <begin position="51"/>
        <end position="76"/>
    </location>
</feature>
<feature type="transmembrane region" description="Helical" evidence="1">
    <location>
        <begin position="112"/>
        <end position="132"/>
    </location>
</feature>
<dbReference type="AlphaFoldDB" id="A0A939DKB8"/>
<keyword evidence="1" id="KW-0812">Transmembrane</keyword>
<evidence type="ECO:0000256" key="1">
    <source>
        <dbReference type="SAM" id="Phobius"/>
    </source>
</evidence>
<keyword evidence="1" id="KW-1133">Transmembrane helix</keyword>
<dbReference type="Pfam" id="PF05940">
    <property type="entry name" value="NnrS"/>
    <property type="match status" value="1"/>
</dbReference>
<evidence type="ECO:0000313" key="3">
    <source>
        <dbReference type="Proteomes" id="UP000664654"/>
    </source>
</evidence>
<reference evidence="2" key="1">
    <citation type="submission" date="2021-03" db="EMBL/GenBank/DDBJ databases">
        <title>novel species isolated from a fishpond in China.</title>
        <authorList>
            <person name="Lu H."/>
            <person name="Cai Z."/>
        </authorList>
    </citation>
    <scope>NUCLEOTIDE SEQUENCE</scope>
    <source>
        <strain evidence="2">JCM 30855</strain>
    </source>
</reference>
<feature type="transmembrane region" description="Helical" evidence="1">
    <location>
        <begin position="170"/>
        <end position="191"/>
    </location>
</feature>
<comment type="caution">
    <text evidence="2">The sequence shown here is derived from an EMBL/GenBank/DDBJ whole genome shotgun (WGS) entry which is preliminary data.</text>
</comment>
<feature type="transmembrane region" description="Helical" evidence="1">
    <location>
        <begin position="333"/>
        <end position="355"/>
    </location>
</feature>
<evidence type="ECO:0000313" key="2">
    <source>
        <dbReference type="EMBL" id="MBN7824313.1"/>
    </source>
</evidence>
<sequence length="395" mass="43847">MQNDRSVHPWPVLRLGFRPLFLLGGVFALLAIAAWGGMLAGLWGFSPYGGAYWWHAHEMLFGFVAAIVVGFLLTAVQNWTGVPGVKGQQLMQLVIVWLTGRALLWFDPAWPVWLTASLDLLFLPLAAGFMAYPLIKVRQTRNLFFVPVLLLMTVANLLMHVTVLSGQPSWFGHGNGLMLMLVVTLMCVLGGRVIPMFTANGTATVKVNPWPWLERFALGGIWLLVVNALFGGLLPPMWLGSLLLATGLLHLVRWLRWRVWVTLPVPLLWSLHLAYLFIPLGLLALAGHYLLAWLPYSTAVHVLTVGAVAGMILSMMARVSLGHTGRPLKPHPMMNLAFAAVIFSALVRTAGVWLWHEQAQMLLLLSSLLWCLAFGLFVCFYWPVLTRPRVDGRPG</sequence>
<feature type="transmembrane region" description="Helical" evidence="1">
    <location>
        <begin position="144"/>
        <end position="164"/>
    </location>
</feature>
<proteinExistence type="predicted"/>
<feature type="transmembrane region" description="Helical" evidence="1">
    <location>
        <begin position="267"/>
        <end position="292"/>
    </location>
</feature>
<gene>
    <name evidence="2" type="ORF">J0A66_03635</name>
</gene>
<keyword evidence="1" id="KW-0472">Membrane</keyword>
<keyword evidence="3" id="KW-1185">Reference proteome</keyword>